<dbReference type="Pfam" id="PF00014">
    <property type="entry name" value="Kunitz_BPTI"/>
    <property type="match status" value="1"/>
</dbReference>
<dbReference type="InterPro" id="IPR002223">
    <property type="entry name" value="Kunitz_BPTI"/>
</dbReference>
<organism evidence="2 3">
    <name type="scientific">Litomosoides sigmodontis</name>
    <name type="common">Filarial nematode worm</name>
    <dbReference type="NCBI Taxonomy" id="42156"/>
    <lineage>
        <taxon>Eukaryota</taxon>
        <taxon>Metazoa</taxon>
        <taxon>Ecdysozoa</taxon>
        <taxon>Nematoda</taxon>
        <taxon>Chromadorea</taxon>
        <taxon>Rhabditida</taxon>
        <taxon>Spirurina</taxon>
        <taxon>Spiruromorpha</taxon>
        <taxon>Filarioidea</taxon>
        <taxon>Onchocercidae</taxon>
        <taxon>Litomosoides</taxon>
    </lineage>
</organism>
<evidence type="ECO:0000259" key="1">
    <source>
        <dbReference type="Pfam" id="PF00014"/>
    </source>
</evidence>
<proteinExistence type="predicted"/>
<dbReference type="EMBL" id="UYRX01000124">
    <property type="protein sequence ID" value="VDK74798.1"/>
    <property type="molecule type" value="Genomic_DNA"/>
</dbReference>
<dbReference type="Proteomes" id="UP000277928">
    <property type="component" value="Unassembled WGS sequence"/>
</dbReference>
<protein>
    <recommendedName>
        <fullName evidence="1">BPTI/Kunitz inhibitor domain-containing protein</fullName>
    </recommendedName>
</protein>
<gene>
    <name evidence="2" type="ORF">NLS_LOCUS2627</name>
</gene>
<dbReference type="GO" id="GO:0004867">
    <property type="term" value="F:serine-type endopeptidase inhibitor activity"/>
    <property type="evidence" value="ECO:0007669"/>
    <property type="project" value="InterPro"/>
</dbReference>
<accession>A0A3P6U7P2</accession>
<feature type="domain" description="BPTI/Kunitz inhibitor" evidence="1">
    <location>
        <begin position="78"/>
        <end position="109"/>
    </location>
</feature>
<keyword evidence="3" id="KW-1185">Reference proteome</keyword>
<evidence type="ECO:0000313" key="3">
    <source>
        <dbReference type="Proteomes" id="UP000277928"/>
    </source>
</evidence>
<sequence length="110" mass="12418">MEVYPELMPPSNQMIKSLPKESLTAHSSWIPNFRALPLLVPKIRSFLPSEIVTKQGAALVHPETTSKENSTVETLPEICKLPAVTGPCSKAKVLWYYNSLTNRCERFSFR</sequence>
<dbReference type="SUPFAM" id="SSF57362">
    <property type="entry name" value="BPTI-like"/>
    <property type="match status" value="1"/>
</dbReference>
<reference evidence="2 3" key="1">
    <citation type="submission" date="2018-08" db="EMBL/GenBank/DDBJ databases">
        <authorList>
            <person name="Laetsch R D."/>
            <person name="Stevens L."/>
            <person name="Kumar S."/>
            <person name="Blaxter L. M."/>
        </authorList>
    </citation>
    <scope>NUCLEOTIDE SEQUENCE [LARGE SCALE GENOMIC DNA]</scope>
</reference>
<name>A0A3P6U7P2_LITSI</name>
<dbReference type="Gene3D" id="4.10.410.10">
    <property type="entry name" value="Pancreatic trypsin inhibitor Kunitz domain"/>
    <property type="match status" value="1"/>
</dbReference>
<dbReference type="AlphaFoldDB" id="A0A3P6U7P2"/>
<dbReference type="OrthoDB" id="4473401at2759"/>
<evidence type="ECO:0000313" key="2">
    <source>
        <dbReference type="EMBL" id="VDK74798.1"/>
    </source>
</evidence>
<dbReference type="InterPro" id="IPR036880">
    <property type="entry name" value="Kunitz_BPTI_sf"/>
</dbReference>